<feature type="DNA-binding region" description="H-T-H motif" evidence="4">
    <location>
        <begin position="39"/>
        <end position="58"/>
    </location>
</feature>
<dbReference type="InterPro" id="IPR050109">
    <property type="entry name" value="HTH-type_TetR-like_transc_reg"/>
</dbReference>
<dbReference type="Proteomes" id="UP000230709">
    <property type="component" value="Chromosome"/>
</dbReference>
<keyword evidence="1" id="KW-0805">Transcription regulation</keyword>
<evidence type="ECO:0000256" key="2">
    <source>
        <dbReference type="ARBA" id="ARBA00023125"/>
    </source>
</evidence>
<dbReference type="PANTHER" id="PTHR30055">
    <property type="entry name" value="HTH-TYPE TRANSCRIPTIONAL REGULATOR RUTR"/>
    <property type="match status" value="1"/>
</dbReference>
<evidence type="ECO:0000313" key="7">
    <source>
        <dbReference type="Proteomes" id="UP000230709"/>
    </source>
</evidence>
<organism evidence="6 7">
    <name type="scientific">Methylosinus trichosporium (strain ATCC 35070 / NCIMB 11131 / UNIQEM 75 / OB3b)</name>
    <dbReference type="NCBI Taxonomy" id="595536"/>
    <lineage>
        <taxon>Bacteria</taxon>
        <taxon>Pseudomonadati</taxon>
        <taxon>Pseudomonadota</taxon>
        <taxon>Alphaproteobacteria</taxon>
        <taxon>Hyphomicrobiales</taxon>
        <taxon>Methylocystaceae</taxon>
        <taxon>Methylosinus</taxon>
    </lineage>
</organism>
<dbReference type="RefSeq" id="WP_003609370.1">
    <property type="nucleotide sequence ID" value="NZ_ADVE02000001.1"/>
</dbReference>
<sequence length="221" mass="22964">MTQQERPVSAAVARRAELRERLLVAGRAAIEAGGLSSLKARDLAAAAGCAVGAIYTVFADLDELILAIGAGTLSALEGALESATGDAGAAADELSRLARGYLQFARAHETLWRALFEHRLGGRAVPAWFLEDQNRLFALIEAPLARLLPQEPPAARARLARSLFSAVHGVVFLGLEEKIAPTPAATLDAELERLVRAFAAGLAAESPAAQSPGSCAGSSSS</sequence>
<evidence type="ECO:0000259" key="5">
    <source>
        <dbReference type="PROSITE" id="PS50977"/>
    </source>
</evidence>
<feature type="domain" description="HTH tetR-type" evidence="5">
    <location>
        <begin position="16"/>
        <end position="76"/>
    </location>
</feature>
<gene>
    <name evidence="6" type="ORF">CQW49_12410</name>
</gene>
<dbReference type="PANTHER" id="PTHR30055:SF234">
    <property type="entry name" value="HTH-TYPE TRANSCRIPTIONAL REGULATOR BETI"/>
    <property type="match status" value="1"/>
</dbReference>
<dbReference type="InterPro" id="IPR036271">
    <property type="entry name" value="Tet_transcr_reg_TetR-rel_C_sf"/>
</dbReference>
<dbReference type="AlphaFoldDB" id="A0A2D2D0S1"/>
<dbReference type="InterPro" id="IPR001647">
    <property type="entry name" value="HTH_TetR"/>
</dbReference>
<dbReference type="GO" id="GO:0003700">
    <property type="term" value="F:DNA-binding transcription factor activity"/>
    <property type="evidence" value="ECO:0007669"/>
    <property type="project" value="TreeGrafter"/>
</dbReference>
<dbReference type="KEGG" id="mtw:CQW49_12410"/>
<evidence type="ECO:0000313" key="6">
    <source>
        <dbReference type="EMBL" id="ATQ68595.1"/>
    </source>
</evidence>
<dbReference type="Pfam" id="PF13305">
    <property type="entry name" value="TetR_C_33"/>
    <property type="match status" value="1"/>
</dbReference>
<proteinExistence type="predicted"/>
<dbReference type="SUPFAM" id="SSF48498">
    <property type="entry name" value="Tetracyclin repressor-like, C-terminal domain"/>
    <property type="match status" value="1"/>
</dbReference>
<name>A0A2D2D0S1_METT3</name>
<dbReference type="SUPFAM" id="SSF46689">
    <property type="entry name" value="Homeodomain-like"/>
    <property type="match status" value="1"/>
</dbReference>
<dbReference type="Pfam" id="PF00440">
    <property type="entry name" value="TetR_N"/>
    <property type="match status" value="1"/>
</dbReference>
<evidence type="ECO:0000256" key="1">
    <source>
        <dbReference type="ARBA" id="ARBA00023015"/>
    </source>
</evidence>
<evidence type="ECO:0000256" key="3">
    <source>
        <dbReference type="ARBA" id="ARBA00023163"/>
    </source>
</evidence>
<reference evidence="7" key="1">
    <citation type="submission" date="2017-10" db="EMBL/GenBank/DDBJ databases">
        <title>Completed PacBio SMRT sequence of Methylosinus trichosporium OB3b reveals presence of a third large plasmid.</title>
        <authorList>
            <person name="Charles T.C."/>
            <person name="Lynch M.D.J."/>
            <person name="Heil J.R."/>
            <person name="Cheng J."/>
        </authorList>
    </citation>
    <scope>NUCLEOTIDE SEQUENCE [LARGE SCALE GENOMIC DNA]</scope>
    <source>
        <strain evidence="7">OB3b</strain>
    </source>
</reference>
<dbReference type="GO" id="GO:0000976">
    <property type="term" value="F:transcription cis-regulatory region binding"/>
    <property type="evidence" value="ECO:0007669"/>
    <property type="project" value="TreeGrafter"/>
</dbReference>
<accession>A0A2D2D0S1</accession>
<dbReference type="InterPro" id="IPR009057">
    <property type="entry name" value="Homeodomain-like_sf"/>
</dbReference>
<evidence type="ECO:0000256" key="4">
    <source>
        <dbReference type="PROSITE-ProRule" id="PRU00335"/>
    </source>
</evidence>
<dbReference type="PROSITE" id="PS50977">
    <property type="entry name" value="HTH_TETR_2"/>
    <property type="match status" value="1"/>
</dbReference>
<dbReference type="EMBL" id="CP023737">
    <property type="protein sequence ID" value="ATQ68595.1"/>
    <property type="molecule type" value="Genomic_DNA"/>
</dbReference>
<dbReference type="Gene3D" id="1.10.357.10">
    <property type="entry name" value="Tetracycline Repressor, domain 2"/>
    <property type="match status" value="1"/>
</dbReference>
<protein>
    <submittedName>
        <fullName evidence="6">TetR family transcriptional regulator</fullName>
    </submittedName>
</protein>
<keyword evidence="2 4" id="KW-0238">DNA-binding</keyword>
<keyword evidence="3" id="KW-0804">Transcription</keyword>
<keyword evidence="7" id="KW-1185">Reference proteome</keyword>
<dbReference type="InterPro" id="IPR025996">
    <property type="entry name" value="MT1864/Rv1816-like_C"/>
</dbReference>